<dbReference type="AlphaFoldDB" id="G7DY35"/>
<keyword evidence="8" id="KW-1185">Reference proteome</keyword>
<organism evidence="7 8">
    <name type="scientific">Mixia osmundae (strain CBS 9802 / IAM 14324 / JCM 22182 / KY 12970)</name>
    <dbReference type="NCBI Taxonomy" id="764103"/>
    <lineage>
        <taxon>Eukaryota</taxon>
        <taxon>Fungi</taxon>
        <taxon>Dikarya</taxon>
        <taxon>Basidiomycota</taxon>
        <taxon>Pucciniomycotina</taxon>
        <taxon>Mixiomycetes</taxon>
        <taxon>Mixiales</taxon>
        <taxon>Mixiaceae</taxon>
        <taxon>Mixia</taxon>
    </lineage>
</organism>
<dbReference type="Pfam" id="PF05046">
    <property type="entry name" value="Img2"/>
    <property type="match status" value="1"/>
</dbReference>
<dbReference type="GO" id="GO:0006412">
    <property type="term" value="P:translation"/>
    <property type="evidence" value="ECO:0007669"/>
    <property type="project" value="InterPro"/>
</dbReference>
<dbReference type="Gene3D" id="3.30.780.10">
    <property type="entry name" value="SUI1-like domain"/>
    <property type="match status" value="1"/>
</dbReference>
<dbReference type="OrthoDB" id="19439at2759"/>
<dbReference type="PANTHER" id="PTHR13477:SF0">
    <property type="entry name" value="LARGE RIBOSOMAL SUBUNIT PROTEIN ML49"/>
    <property type="match status" value="1"/>
</dbReference>
<dbReference type="GO" id="GO:0003735">
    <property type="term" value="F:structural constituent of ribosome"/>
    <property type="evidence" value="ECO:0007669"/>
    <property type="project" value="InterPro"/>
</dbReference>
<evidence type="ECO:0000256" key="5">
    <source>
        <dbReference type="ARBA" id="ARBA00023274"/>
    </source>
</evidence>
<keyword evidence="5" id="KW-0687">Ribonucleoprotein</keyword>
<proteinExistence type="inferred from homology"/>
<evidence type="ECO:0000256" key="2">
    <source>
        <dbReference type="ARBA" id="ARBA00005677"/>
    </source>
</evidence>
<dbReference type="InParanoid" id="G7DY35"/>
<dbReference type="Proteomes" id="UP000009131">
    <property type="component" value="Unassembled WGS sequence"/>
</dbReference>
<evidence type="ECO:0000256" key="1">
    <source>
        <dbReference type="ARBA" id="ARBA00004173"/>
    </source>
</evidence>
<evidence type="ECO:0000313" key="8">
    <source>
        <dbReference type="Proteomes" id="UP000009131"/>
    </source>
</evidence>
<dbReference type="EMBL" id="BABT02000062">
    <property type="protein sequence ID" value="GAA95495.1"/>
    <property type="molecule type" value="Genomic_DNA"/>
</dbReference>
<dbReference type="PANTHER" id="PTHR13477">
    <property type="entry name" value="MITOCHONDRIAL 39S RIBOSOMAL PROTEIN L49"/>
    <property type="match status" value="1"/>
</dbReference>
<evidence type="ECO:0000256" key="6">
    <source>
        <dbReference type="ARBA" id="ARBA00035191"/>
    </source>
</evidence>
<accession>G7DY35</accession>
<gene>
    <name evidence="7" type="primary">Mo02150</name>
    <name evidence="7" type="ORF">E5Q_02150</name>
</gene>
<comment type="similarity">
    <text evidence="2">Belongs to the mitochondrion-specific ribosomal protein mL49 family.</text>
</comment>
<keyword evidence="4" id="KW-0496">Mitochondrion</keyword>
<keyword evidence="3" id="KW-0689">Ribosomal protein</keyword>
<evidence type="ECO:0000256" key="3">
    <source>
        <dbReference type="ARBA" id="ARBA00022980"/>
    </source>
</evidence>
<evidence type="ECO:0000256" key="4">
    <source>
        <dbReference type="ARBA" id="ARBA00023128"/>
    </source>
</evidence>
<dbReference type="HOGENOM" id="CLU_1461667_0_0_1"/>
<protein>
    <recommendedName>
        <fullName evidence="6">Large ribosomal subunit protein mL49</fullName>
    </recommendedName>
</protein>
<comment type="subcellular location">
    <subcellularLocation>
        <location evidence="1">Mitochondrion</location>
    </subcellularLocation>
</comment>
<comment type="caution">
    <text evidence="7">The sequence shown here is derived from an EMBL/GenBank/DDBJ whole genome shotgun (WGS) entry which is preliminary data.</text>
</comment>
<reference evidence="7 8" key="2">
    <citation type="journal article" date="2012" name="Open Biol.">
        <title>Characteristics of nucleosomes and linker DNA regions on the genome of the basidiomycete Mixia osmundae revealed by mono- and dinucleosome mapping.</title>
        <authorList>
            <person name="Nishida H."/>
            <person name="Kondo S."/>
            <person name="Matsumoto T."/>
            <person name="Suzuki Y."/>
            <person name="Yoshikawa H."/>
            <person name="Taylor T.D."/>
            <person name="Sugiyama J."/>
        </authorList>
    </citation>
    <scope>NUCLEOTIDE SEQUENCE [LARGE SCALE GENOMIC DNA]</scope>
    <source>
        <strain evidence="8">CBS 9802 / IAM 14324 / JCM 22182 / KY 12970</strain>
    </source>
</reference>
<sequence>MQACLCMSVRRFSSSARQTAKSMTQQGWLTSDDIRYRNGLLKTLPRQNRLQLLKKYPHGDPNVQARQLVERQDAAVVEARLAALQARLEAEKSKGRASPYAVPQVGPSGNLPVYGDSKNGARMTVIRKIEGDLTALQLDLVNHFAQEDIKFESRVVQHFSRIEIKSPLPLTAHVKAFLASKRAIL</sequence>
<dbReference type="InterPro" id="IPR007740">
    <property type="entry name" value="Ribosomal_mL49"/>
</dbReference>
<reference evidence="7 8" key="1">
    <citation type="journal article" date="2011" name="J. Gen. Appl. Microbiol.">
        <title>Draft genome sequencing of the enigmatic basidiomycete Mixia osmundae.</title>
        <authorList>
            <person name="Nishida H."/>
            <person name="Nagatsuka Y."/>
            <person name="Sugiyama J."/>
        </authorList>
    </citation>
    <scope>NUCLEOTIDE SEQUENCE [LARGE SCALE GENOMIC DNA]</scope>
    <source>
        <strain evidence="8">CBS 9802 / IAM 14324 / JCM 22182 / KY 12970</strain>
    </source>
</reference>
<dbReference type="GO" id="GO:0005762">
    <property type="term" value="C:mitochondrial large ribosomal subunit"/>
    <property type="evidence" value="ECO:0007669"/>
    <property type="project" value="TreeGrafter"/>
</dbReference>
<evidence type="ECO:0000313" key="7">
    <source>
        <dbReference type="EMBL" id="GAA95495.1"/>
    </source>
</evidence>
<name>G7DY35_MIXOS</name>